<proteinExistence type="predicted"/>
<accession>A0ABM6QHB0</accession>
<dbReference type="EMBL" id="CP014205">
    <property type="protein sequence ID" value="AUG97347.1"/>
    <property type="molecule type" value="Genomic_DNA"/>
</dbReference>
<dbReference type="Gene3D" id="2.60.40.10">
    <property type="entry name" value="Immunoglobulins"/>
    <property type="match status" value="1"/>
</dbReference>
<dbReference type="InterPro" id="IPR013783">
    <property type="entry name" value="Ig-like_fold"/>
</dbReference>
<reference evidence="2" key="1">
    <citation type="submission" date="2017-12" db="EMBL/GenBank/DDBJ databases">
        <title>Pseudomonas sp. MS586 complete sequence.</title>
        <authorList>
            <person name="Lu S."/>
            <person name="Deng P."/>
        </authorList>
    </citation>
    <scope>NUCLEOTIDE SEQUENCE</scope>
    <source>
        <strain evidence="2">MS586</strain>
    </source>
</reference>
<gene>
    <name evidence="2" type="ORF">AWU82_26225</name>
</gene>
<dbReference type="SUPFAM" id="SSF49373">
    <property type="entry name" value="Invasin/intimin cell-adhesion fragments"/>
    <property type="match status" value="1"/>
</dbReference>
<evidence type="ECO:0000313" key="2">
    <source>
        <dbReference type="EMBL" id="AUG97347.1"/>
    </source>
</evidence>
<keyword evidence="3" id="KW-1185">Reference proteome</keyword>
<organism evidence="2 3">
    <name type="scientific">Pseudomonas glycinae</name>
    <dbReference type="NCBI Taxonomy" id="1785145"/>
    <lineage>
        <taxon>Bacteria</taxon>
        <taxon>Pseudomonadati</taxon>
        <taxon>Pseudomonadota</taxon>
        <taxon>Gammaproteobacteria</taxon>
        <taxon>Pseudomonadales</taxon>
        <taxon>Pseudomonadaceae</taxon>
        <taxon>Pseudomonas</taxon>
    </lineage>
</organism>
<evidence type="ECO:0000256" key="1">
    <source>
        <dbReference type="ARBA" id="ARBA00023026"/>
    </source>
</evidence>
<evidence type="ECO:0000313" key="3">
    <source>
        <dbReference type="Proteomes" id="UP000075187"/>
    </source>
</evidence>
<name>A0ABM6QHB0_9PSED</name>
<dbReference type="Proteomes" id="UP000075187">
    <property type="component" value="Chromosome"/>
</dbReference>
<dbReference type="InterPro" id="IPR018003">
    <property type="entry name" value="Insecticidal_toxin/plasmid_vir"/>
</dbReference>
<dbReference type="Pfam" id="PF03538">
    <property type="entry name" value="VRP1"/>
    <property type="match status" value="1"/>
</dbReference>
<keyword evidence="1" id="KW-0843">Virulence</keyword>
<sequence length="1220" mass="135985">MARKKNSKRPPLELFEQVFGKEQRFKRLSGLRTWLADGKSIFPLVEKGPRGLVKDFGISLEDAQRFLHRANALAIYLRREFIEQSLIGQPTSAAQRSGGFNTGPSYELLFPTEFDQFAPVGALEDCSGVVAYLVELWQWIRDHIEGLVVIDPKIETLPIHERRADIKELPIDHNAIHKTISAVEIIVKVLERFIACNDGEPDLEEAMIQRRHPYGLPYYQHWATLNAVAAHHGLSVGHFVRWVGAGYPNFLQPYARDDDSGRALAHASRLGPFQRALLTEPPVTSDDEKVDFYVKNFGTGQVDWKDLDRVQIFGQKTKLDADGVEAFLSILHYAPVRSPNVKIYGPKAEQESERSGSVYINNGTAPAISVDYGRPSVLHKLTESPTKPARYDRINRKRRLDLWLGLPPEQVDAMLVAAFNAEGSGDLWITPDTVHAIGLFQTLREAYGCTPLDFAAFIDKLSIYGRKEALSAFDQVFNNRQGDYRVPLPLDDQPFPLLLAPDEIDLTISHICSALDIDLQTYQYLALAIARAHGLNDTLLRSNEILSAFYRLVKLPRLLNMTPVEGLLMLSVLGGEAWVAGLAGVPAIKPAREPDDDIPDVLDLILALVSCRYWCQTRNLSVLWVLQRVADLQVSNVASEAELRLFEQVRNLLDAALLTHIAFLRAGVPPLTGRDWRDLMTTLTDPRGLVKSVVGTEAEYLAFAREELDKAVRDGLEEDDAALRKPIVEIMLTVLLQARDTQVSVVRESLAVYAGLDAERALRILRWAKSTPYELLTRIVDHMGEDMLLPGMARNVPLDPLFTLLADVLRRSAVVTELDMSIEELSELLDYGLNVWWKQDDPHAFNVTTLYYLTVLNHAFEISKRPHTELLEYLRQVHELGDPEKLSVDALRLAQQASEVWLARFFDWSEQEVHECITRIDPQYKLLKTLKQLDLLIRVRELARHTNMDAQMIFLLGALPETIVKEKYKDAAERALLSLSDTASPIRPSDELGRPLVTMTIKPDNTEVIAGSLGKIVFTITLKSAAGEALSGVSIHGQASLGTLEVGKTDPLGVAEVTFTPGKIMGTERVLFWVALIAPKESPLIALVEDSQNLDFPPQFISAVPVSVVPSGQAVELSAKLMDSYGNLGKHKLVRWTATATGDDPSRHVEAVIRPAQGFTTQEGIARAVVYSPTGGMFECAVHSESSEITHIFDPIVFDPQPLLSETPTSAQPLRQENGS</sequence>
<dbReference type="RefSeq" id="WP_084777065.1">
    <property type="nucleotide sequence ID" value="NZ_CP014205.2"/>
</dbReference>
<dbReference type="InterPro" id="IPR008964">
    <property type="entry name" value="Invasin/intimin_cell_adhesion"/>
</dbReference>
<protein>
    <submittedName>
        <fullName evidence="2">Virulence plasmid 28 protein</fullName>
    </submittedName>
</protein>